<evidence type="ECO:0000313" key="3">
    <source>
        <dbReference type="EMBL" id="MBP2031971.1"/>
    </source>
</evidence>
<evidence type="ECO:0000259" key="1">
    <source>
        <dbReference type="Pfam" id="PF09664"/>
    </source>
</evidence>
<reference evidence="3 4" key="1">
    <citation type="submission" date="2021-03" db="EMBL/GenBank/DDBJ databases">
        <title>Genomic Encyclopedia of Type Strains, Phase IV (KMG-IV): sequencing the most valuable type-strain genomes for metagenomic binning, comparative biology and taxonomic classification.</title>
        <authorList>
            <person name="Goeker M."/>
        </authorList>
    </citation>
    <scope>NUCLEOTIDE SEQUENCE [LARGE SCALE GENOMIC DNA]</scope>
    <source>
        <strain evidence="3 4">DSM 28783</strain>
    </source>
</reference>
<name>A0ABS4KRE8_9CLOT</name>
<dbReference type="EMBL" id="JAGGLM010000002">
    <property type="protein sequence ID" value="MBP2031971.1"/>
    <property type="molecule type" value="Genomic_DNA"/>
</dbReference>
<dbReference type="InterPro" id="IPR024465">
    <property type="entry name" value="DUF2399"/>
</dbReference>
<dbReference type="Proteomes" id="UP001519307">
    <property type="component" value="Unassembled WGS sequence"/>
</dbReference>
<protein>
    <submittedName>
        <fullName evidence="3">Uncharacterized protein (TIGR02679 family)</fullName>
    </submittedName>
</protein>
<sequence>MKMLSKEMEAIKFFQSKNEYKRILSEIFKKYKRFGKFTGIFELKDLTEEEKRILAPLNYKYFNAKEAKISVKKFLDYFCSGKFEELDFAKVLEIYFKDDLTTYREEKEDEQRKKEEFFKELLSINKRTIAVVWLQEALEAKKFGYNILIKNYEDYNKNNKLEDFKTFLNNVLSGIDSLTFNANDLESLPIFSSRITKDPHYFDINTTAGKILIHAICYRLRIEFPKDAEETAEVLYSAGLSKDDVSSYIATFGLRAYRGKIELKFMYGFTEIGEPLIITLGNLSKIDKVICNKNRLFIFENPSLFSEIIKRTGEFKPSILCTSGQLKLASVVLLDKIVENVEEIYYSGDFDPEGIAIADKLKIRYGDKLKFWRFDVEDYLKIISNKAISSIRMSKLRNIKNAELEPLIQEIKKNGMAGYQELLIEEYIEDIWN</sequence>
<gene>
    <name evidence="3" type="ORF">J2Z42_000636</name>
</gene>
<feature type="domain" description="DUF2399" evidence="1">
    <location>
        <begin position="278"/>
        <end position="431"/>
    </location>
</feature>
<dbReference type="Pfam" id="PF09664">
    <property type="entry name" value="DUF2399"/>
    <property type="match status" value="1"/>
</dbReference>
<proteinExistence type="predicted"/>
<feature type="domain" description="Conserved hypothetical protein CHP02679 N terminus" evidence="2">
    <location>
        <begin position="38"/>
        <end position="256"/>
    </location>
</feature>
<dbReference type="Pfam" id="PF11796">
    <property type="entry name" value="DUF3323"/>
    <property type="match status" value="1"/>
</dbReference>
<dbReference type="InterPro" id="IPR024466">
    <property type="entry name" value="CHP02679_N"/>
</dbReference>
<accession>A0ABS4KRE8</accession>
<organism evidence="3 4">
    <name type="scientific">Clostridium algifaecis</name>
    <dbReference type="NCBI Taxonomy" id="1472040"/>
    <lineage>
        <taxon>Bacteria</taxon>
        <taxon>Bacillati</taxon>
        <taxon>Bacillota</taxon>
        <taxon>Clostridia</taxon>
        <taxon>Eubacteriales</taxon>
        <taxon>Clostridiaceae</taxon>
        <taxon>Clostridium</taxon>
    </lineage>
</organism>
<comment type="caution">
    <text evidence="3">The sequence shown here is derived from an EMBL/GenBank/DDBJ whole genome shotgun (WGS) entry which is preliminary data.</text>
</comment>
<dbReference type="CDD" id="cd00188">
    <property type="entry name" value="TOPRIM"/>
    <property type="match status" value="1"/>
</dbReference>
<keyword evidence="4" id="KW-1185">Reference proteome</keyword>
<evidence type="ECO:0000313" key="4">
    <source>
        <dbReference type="Proteomes" id="UP001519307"/>
    </source>
</evidence>
<evidence type="ECO:0000259" key="2">
    <source>
        <dbReference type="Pfam" id="PF11796"/>
    </source>
</evidence>